<keyword evidence="5" id="KW-1185">Reference proteome</keyword>
<evidence type="ECO:0000313" key="5">
    <source>
        <dbReference type="Proteomes" id="UP001194579"/>
    </source>
</evidence>
<comment type="caution">
    <text evidence="3">The sequence shown here is derived from an EMBL/GenBank/DDBJ whole genome shotgun (WGS) entry which is preliminary data.</text>
</comment>
<feature type="region of interest" description="Disordered" evidence="1">
    <location>
        <begin position="1"/>
        <end position="26"/>
    </location>
</feature>
<evidence type="ECO:0000313" key="4">
    <source>
        <dbReference type="Proteomes" id="UP000269665"/>
    </source>
</evidence>
<reference evidence="2" key="3">
    <citation type="submission" date="2024-05" db="EMBL/GenBank/DDBJ databases">
        <title>Identification of Pectobacterium versatile causing blackleg of potato from New York State with a whole genome sequencing approach.</title>
        <authorList>
            <person name="Ma X."/>
            <person name="Swingle B."/>
        </authorList>
    </citation>
    <scope>NUCLEOTIDE SEQUENCE</scope>
    <source>
        <strain evidence="2">NY1588A</strain>
    </source>
</reference>
<gene>
    <name evidence="3" type="ORF">C5E00_21655</name>
    <name evidence="2" type="ORF">F6Q06_07500</name>
</gene>
<evidence type="ECO:0000313" key="2">
    <source>
        <dbReference type="EMBL" id="MBI0554338.1"/>
    </source>
</evidence>
<protein>
    <submittedName>
        <fullName evidence="3">Uncharacterized protein</fullName>
    </submittedName>
</protein>
<reference evidence="5" key="2">
    <citation type="submission" date="2023-07" db="EMBL/GenBank/DDBJ databases">
        <title>Identification of Pectobacterium versatile causing blackleg of potato from New York State with a whole genome sequencing approach.</title>
        <authorList>
            <person name="Ma X."/>
            <person name="Swingle B."/>
        </authorList>
    </citation>
    <scope>NUCLEOTIDE SEQUENCE [LARGE SCALE GENOMIC DNA]</scope>
    <source>
        <strain evidence="5">NY1588A</strain>
    </source>
</reference>
<evidence type="ECO:0000256" key="1">
    <source>
        <dbReference type="SAM" id="MobiDB-lite"/>
    </source>
</evidence>
<organism evidence="3 4">
    <name type="scientific">Pectobacterium parmentieri</name>
    <dbReference type="NCBI Taxonomy" id="1905730"/>
    <lineage>
        <taxon>Bacteria</taxon>
        <taxon>Pseudomonadati</taxon>
        <taxon>Pseudomonadota</taxon>
        <taxon>Gammaproteobacteria</taxon>
        <taxon>Enterobacterales</taxon>
        <taxon>Pectobacteriaceae</taxon>
        <taxon>Pectobacterium</taxon>
    </lineage>
</organism>
<proteinExistence type="predicted"/>
<name>A0A8B3FMF4_PECPM</name>
<dbReference type="AlphaFoldDB" id="A0A8B3FMF4"/>
<reference evidence="3 4" key="1">
    <citation type="journal article" date="2018" name="BMC Genomics">
        <title>High genomic variability in the plant pathogenic bacterium Pectobacterium parmentieri deciphered from de novo assembled complete genomes.</title>
        <authorList>
            <person name="Zoledowska S."/>
            <person name="Motyka-Pomagruk A."/>
            <person name="Sledz W."/>
            <person name="Mengoni A."/>
            <person name="Lojkowska E."/>
        </authorList>
    </citation>
    <scope>NUCLEOTIDE SEQUENCE [LARGE SCALE GENOMIC DNA]</scope>
    <source>
        <strain evidence="3 4">IFB5626</strain>
    </source>
</reference>
<dbReference type="Proteomes" id="UP000269665">
    <property type="component" value="Unassembled WGS sequence"/>
</dbReference>
<dbReference type="EMBL" id="PSZG01000002">
    <property type="protein sequence ID" value="RKO73867.1"/>
    <property type="molecule type" value="Genomic_DNA"/>
</dbReference>
<evidence type="ECO:0000313" key="3">
    <source>
        <dbReference type="EMBL" id="RKO73867.1"/>
    </source>
</evidence>
<sequence>MIKSCAMPKHRGQNTATKQKKNTGSSLSLRLTTEHISVANQPISIDEATSPSEGVIPNWLSVVDTPTRRI</sequence>
<accession>A0A8B3FMF4</accession>
<dbReference type="EMBL" id="WABS01000011">
    <property type="protein sequence ID" value="MBI0554338.1"/>
    <property type="molecule type" value="Genomic_DNA"/>
</dbReference>
<dbReference type="Proteomes" id="UP001194579">
    <property type="component" value="Unassembled WGS sequence"/>
</dbReference>
<feature type="compositionally biased region" description="Polar residues" evidence="1">
    <location>
        <begin position="13"/>
        <end position="26"/>
    </location>
</feature>